<dbReference type="STRING" id="7232.A0A484ARH6"/>
<feature type="region of interest" description="Disordered" evidence="3">
    <location>
        <begin position="517"/>
        <end position="557"/>
    </location>
</feature>
<evidence type="ECO:0000256" key="1">
    <source>
        <dbReference type="ARBA" id="ARBA00022737"/>
    </source>
</evidence>
<dbReference type="InterPro" id="IPR000906">
    <property type="entry name" value="ZU5_dom"/>
</dbReference>
<keyword evidence="7" id="KW-1185">Reference proteome</keyword>
<feature type="compositionally biased region" description="Polar residues" evidence="3">
    <location>
        <begin position="471"/>
        <end position="486"/>
    </location>
</feature>
<name>A0A484ARH6_DRONA</name>
<dbReference type="PANTHER" id="PTHR24123:SF141">
    <property type="entry name" value="ANKYRIN 2, ISOFORM U"/>
    <property type="match status" value="1"/>
</dbReference>
<feature type="compositionally biased region" description="Basic and acidic residues" evidence="3">
    <location>
        <begin position="520"/>
        <end position="540"/>
    </location>
</feature>
<dbReference type="PROSITE" id="PS51145">
    <property type="entry name" value="ZU5"/>
    <property type="match status" value="1"/>
</dbReference>
<dbReference type="Pfam" id="PF00531">
    <property type="entry name" value="Death"/>
    <property type="match status" value="1"/>
</dbReference>
<evidence type="ECO:0000313" key="6">
    <source>
        <dbReference type="EMBL" id="TDG38948.1"/>
    </source>
</evidence>
<evidence type="ECO:0008006" key="8">
    <source>
        <dbReference type="Google" id="ProtNLM"/>
    </source>
</evidence>
<evidence type="ECO:0000256" key="2">
    <source>
        <dbReference type="ARBA" id="ARBA00023043"/>
    </source>
</evidence>
<dbReference type="SUPFAM" id="SSF47986">
    <property type="entry name" value="DEATH domain"/>
    <property type="match status" value="1"/>
</dbReference>
<evidence type="ECO:0000313" key="7">
    <source>
        <dbReference type="Proteomes" id="UP000295192"/>
    </source>
</evidence>
<proteinExistence type="predicted"/>
<dbReference type="InterPro" id="IPR011029">
    <property type="entry name" value="DEATH-like_dom_sf"/>
</dbReference>
<keyword evidence="2" id="KW-0040">ANK repeat</keyword>
<dbReference type="GO" id="GO:0007165">
    <property type="term" value="P:signal transduction"/>
    <property type="evidence" value="ECO:0007669"/>
    <property type="project" value="InterPro"/>
</dbReference>
<dbReference type="Gene3D" id="1.10.533.10">
    <property type="entry name" value="Death Domain, Fas"/>
    <property type="match status" value="1"/>
</dbReference>
<dbReference type="PANTHER" id="PTHR24123">
    <property type="entry name" value="ANKYRIN REPEAT-CONTAINING"/>
    <property type="match status" value="1"/>
</dbReference>
<dbReference type="FunFam" id="2.60.220.30:FF:000009">
    <property type="entry name" value="Ankyrin 2, isoform G"/>
    <property type="match status" value="1"/>
</dbReference>
<gene>
    <name evidence="6" type="ORF">AWZ03_014630</name>
</gene>
<evidence type="ECO:0000259" key="5">
    <source>
        <dbReference type="PROSITE" id="PS51145"/>
    </source>
</evidence>
<dbReference type="PROSITE" id="PS50017">
    <property type="entry name" value="DEATH_DOMAIN"/>
    <property type="match status" value="1"/>
</dbReference>
<dbReference type="OrthoDB" id="20872at2759"/>
<dbReference type="Proteomes" id="UP000295192">
    <property type="component" value="Unassembled WGS sequence"/>
</dbReference>
<comment type="caution">
    <text evidence="6">The sequence shown here is derived from an EMBL/GenBank/DDBJ whole genome shotgun (WGS) entry which is preliminary data.</text>
</comment>
<dbReference type="EMBL" id="LSRL02001593">
    <property type="protein sequence ID" value="TDG38948.1"/>
    <property type="molecule type" value="Genomic_DNA"/>
</dbReference>
<dbReference type="AlphaFoldDB" id="A0A484ARH6"/>
<dbReference type="SMART" id="SM00005">
    <property type="entry name" value="DEATH"/>
    <property type="match status" value="1"/>
</dbReference>
<reference evidence="6 7" key="1">
    <citation type="journal article" date="2019" name="J. Hered.">
        <title>An Improved Genome Assembly for Drosophila navojoa, the Basal Species in the mojavensis Cluster.</title>
        <authorList>
            <person name="Vanderlinde T."/>
            <person name="Dupim E.G."/>
            <person name="Nazario-Yepiz N.O."/>
            <person name="Carvalho A.B."/>
        </authorList>
    </citation>
    <scope>NUCLEOTIDE SEQUENCE [LARGE SCALE GENOMIC DNA]</scope>
    <source>
        <strain evidence="6">Navoj_Jal97</strain>
        <tissue evidence="6">Whole organism</tissue>
    </source>
</reference>
<dbReference type="Gene3D" id="2.60.220.30">
    <property type="match status" value="2"/>
</dbReference>
<feature type="region of interest" description="Disordered" evidence="3">
    <location>
        <begin position="464"/>
        <end position="486"/>
    </location>
</feature>
<sequence>MFCRFLVSFLVDARGGSMRGCRHSGVRIIVPPKACSEPTRITCRYVKPQRVANPPPLMEGEALVSRILEMSPVEGKFLSPIVLEVPHFGSLRGKEREIIILRSDNGESWREHSVYEDESNLLEALKESMAVDVNPLEDLHTSRIIRIVTRNVPHFFAVVSRVRQEVHAIGPDGGTVSSIAVPQVQSIFPPHALTKKIRVGLQAQPVDLIGCSKLLGQGVAVSPVVTVEPRRRKFHKAITLSIPAPTTCNQGMVNTPYNATNGNVNAPTLRLLCSITGGQSRAVWEDVTGSTPLAFVKDSVSFTTTVSARFWLMDCRNIADAGRMATELYTYMAQVPFMRADIRLSDISNLLGSDWPRLAEELDVPEADINLVKTEYADQPVAQQGLVMLRLWLKQEDNHATGNAMSQALNKIGREDIVEKCIFNLELVTDQLERGLATARMQHDHTLMENLADGLNETLNIEQQSNEEELCQSNEQSNNDKCCSTPPSTPIEINVDPQEYQNNISTSIPEMMQKIIEQPRVNEVESDFTKREKNEKDSEKIPQPSEGKLLQTLAEKY</sequence>
<dbReference type="InterPro" id="IPR000488">
    <property type="entry name" value="Death_dom"/>
</dbReference>
<evidence type="ECO:0000259" key="4">
    <source>
        <dbReference type="PROSITE" id="PS50017"/>
    </source>
</evidence>
<organism evidence="6 7">
    <name type="scientific">Drosophila navojoa</name>
    <name type="common">Fruit fly</name>
    <dbReference type="NCBI Taxonomy" id="7232"/>
    <lineage>
        <taxon>Eukaryota</taxon>
        <taxon>Metazoa</taxon>
        <taxon>Ecdysozoa</taxon>
        <taxon>Arthropoda</taxon>
        <taxon>Hexapoda</taxon>
        <taxon>Insecta</taxon>
        <taxon>Pterygota</taxon>
        <taxon>Neoptera</taxon>
        <taxon>Endopterygota</taxon>
        <taxon>Diptera</taxon>
        <taxon>Brachycera</taxon>
        <taxon>Muscomorpha</taxon>
        <taxon>Ephydroidea</taxon>
        <taxon>Drosophilidae</taxon>
        <taxon>Drosophila</taxon>
    </lineage>
</organism>
<feature type="domain" description="Death" evidence="4">
    <location>
        <begin position="340"/>
        <end position="419"/>
    </location>
</feature>
<dbReference type="Pfam" id="PF00791">
    <property type="entry name" value="ZU5"/>
    <property type="match status" value="1"/>
</dbReference>
<protein>
    <recommendedName>
        <fullName evidence="8">Death domain-containing protein</fullName>
    </recommendedName>
</protein>
<accession>A0A484ARH6</accession>
<evidence type="ECO:0000256" key="3">
    <source>
        <dbReference type="SAM" id="MobiDB-lite"/>
    </source>
</evidence>
<feature type="domain" description="ZU5" evidence="5">
    <location>
        <begin position="5"/>
        <end position="161"/>
    </location>
</feature>
<keyword evidence="1" id="KW-0677">Repeat</keyword>
<dbReference type="SMART" id="SM00218">
    <property type="entry name" value="ZU5"/>
    <property type="match status" value="1"/>
</dbReference>
<dbReference type="InterPro" id="IPR051165">
    <property type="entry name" value="Multifunctional_ANK_Repeat"/>
</dbReference>
<dbReference type="CDD" id="cd08317">
    <property type="entry name" value="Death_ank"/>
    <property type="match status" value="1"/>
</dbReference>